<accession>A0A455UD34</accession>
<reference evidence="1 2" key="1">
    <citation type="journal article" date="2019" name="Microbiol. Resour. Announc.">
        <title>Complete Genome Sequence of Halomonas sulfidaeris Strain Esulfide1 Isolated from a Metal Sulfide Rock at a Depth of 2,200 Meters, Obtained Using Nanopore Sequencing.</title>
        <authorList>
            <person name="Saito M."/>
            <person name="Nishigata A."/>
            <person name="Galipon J."/>
            <person name="Arakawa K."/>
        </authorList>
    </citation>
    <scope>NUCLEOTIDE SEQUENCE [LARGE SCALE GENOMIC DNA]</scope>
    <source>
        <strain evidence="1 2">ATCC BAA-803</strain>
    </source>
</reference>
<protein>
    <recommendedName>
        <fullName evidence="3">Solute-binding protein family 5 domain-containing protein</fullName>
    </recommendedName>
</protein>
<evidence type="ECO:0000313" key="1">
    <source>
        <dbReference type="EMBL" id="BBI62521.1"/>
    </source>
</evidence>
<proteinExistence type="predicted"/>
<evidence type="ECO:0008006" key="3">
    <source>
        <dbReference type="Google" id="ProtNLM"/>
    </source>
</evidence>
<organism evidence="1 2">
    <name type="scientific">Vreelandella sulfidaeris</name>
    <dbReference type="NCBI Taxonomy" id="115553"/>
    <lineage>
        <taxon>Bacteria</taxon>
        <taxon>Pseudomonadati</taxon>
        <taxon>Pseudomonadota</taxon>
        <taxon>Gammaproteobacteria</taxon>
        <taxon>Oceanospirillales</taxon>
        <taxon>Halomonadaceae</taxon>
        <taxon>Vreelandella</taxon>
    </lineage>
</organism>
<dbReference type="KEGG" id="hsr:HSBAA_38270"/>
<dbReference type="AlphaFoldDB" id="A0A455UD34"/>
<name>A0A455UD34_9GAMM</name>
<evidence type="ECO:0000313" key="2">
    <source>
        <dbReference type="Proteomes" id="UP000320231"/>
    </source>
</evidence>
<gene>
    <name evidence="1" type="ORF">HSBAA_38270</name>
</gene>
<dbReference type="Proteomes" id="UP000320231">
    <property type="component" value="Chromosome"/>
</dbReference>
<sequence length="55" mass="6147">MLREAEAMLYEDVGFIMLHWQNLAYAAADGVDVEPVVNAIDFPYLGDLVIDTSDE</sequence>
<dbReference type="EMBL" id="AP019514">
    <property type="protein sequence ID" value="BBI62521.1"/>
    <property type="molecule type" value="Genomic_DNA"/>
</dbReference>